<comment type="caution">
    <text evidence="9">The sequence shown here is derived from an EMBL/GenBank/DDBJ whole genome shotgun (WGS) entry which is preliminary data.</text>
</comment>
<evidence type="ECO:0000256" key="2">
    <source>
        <dbReference type="ARBA" id="ARBA00007324"/>
    </source>
</evidence>
<dbReference type="Pfam" id="PF06703">
    <property type="entry name" value="SPC25"/>
    <property type="match status" value="1"/>
</dbReference>
<gene>
    <name evidence="9" type="ORF">TRFO_18040</name>
</gene>
<dbReference type="RefSeq" id="XP_068365371.1">
    <property type="nucleotide sequence ID" value="XM_068499933.1"/>
</dbReference>
<comment type="function">
    <text evidence="8">Component of the signal peptidase complex (SPC) which catalyzes the cleavage of N-terminal signal sequences from nascent proteins as they are translocated into the lumen of the endoplasmic reticulum. Enhances the enzymatic activity of SPC and facilitates the interactions between different components of the translocation site.</text>
</comment>
<dbReference type="AlphaFoldDB" id="A0A1J4KLZ1"/>
<evidence type="ECO:0000256" key="4">
    <source>
        <dbReference type="ARBA" id="ARBA00022692"/>
    </source>
</evidence>
<protein>
    <recommendedName>
        <fullName evidence="3 8">Signal peptidase complex subunit 2</fullName>
    </recommendedName>
</protein>
<keyword evidence="5 8" id="KW-0256">Endoplasmic reticulum</keyword>
<dbReference type="InterPro" id="IPR009582">
    <property type="entry name" value="Spc2/SPCS2"/>
</dbReference>
<reference evidence="9" key="1">
    <citation type="submission" date="2016-10" db="EMBL/GenBank/DDBJ databases">
        <authorList>
            <person name="Benchimol M."/>
            <person name="Almeida L.G."/>
            <person name="Vasconcelos A.T."/>
            <person name="Perreira-Neves A."/>
            <person name="Rosa I.A."/>
            <person name="Tasca T."/>
            <person name="Bogo M.R."/>
            <person name="de Souza W."/>
        </authorList>
    </citation>
    <scope>NUCLEOTIDE SEQUENCE [LARGE SCALE GENOMIC DNA]</scope>
    <source>
        <strain evidence="9">K</strain>
    </source>
</reference>
<keyword evidence="10" id="KW-1185">Reference proteome</keyword>
<dbReference type="VEuPathDB" id="TrichDB:TRFO_18040"/>
<evidence type="ECO:0000256" key="7">
    <source>
        <dbReference type="ARBA" id="ARBA00023136"/>
    </source>
</evidence>
<dbReference type="GeneID" id="94834637"/>
<feature type="transmembrane region" description="Helical" evidence="8">
    <location>
        <begin position="40"/>
        <end position="60"/>
    </location>
</feature>
<evidence type="ECO:0000256" key="6">
    <source>
        <dbReference type="ARBA" id="ARBA00022989"/>
    </source>
</evidence>
<dbReference type="GO" id="GO:0005787">
    <property type="term" value="C:signal peptidase complex"/>
    <property type="evidence" value="ECO:0007669"/>
    <property type="project" value="UniProtKB-UniRule"/>
</dbReference>
<keyword evidence="4 8" id="KW-0812">Transmembrane</keyword>
<evidence type="ECO:0000256" key="1">
    <source>
        <dbReference type="ARBA" id="ARBA00004477"/>
    </source>
</evidence>
<organism evidence="9 10">
    <name type="scientific">Tritrichomonas foetus</name>
    <dbReference type="NCBI Taxonomy" id="1144522"/>
    <lineage>
        <taxon>Eukaryota</taxon>
        <taxon>Metamonada</taxon>
        <taxon>Parabasalia</taxon>
        <taxon>Tritrichomonadida</taxon>
        <taxon>Tritrichomonadidae</taxon>
        <taxon>Tritrichomonas</taxon>
    </lineage>
</organism>
<accession>A0A1J4KLZ1</accession>
<proteinExistence type="inferred from homology"/>
<evidence type="ECO:0000313" key="10">
    <source>
        <dbReference type="Proteomes" id="UP000179807"/>
    </source>
</evidence>
<feature type="transmembrane region" description="Helical" evidence="8">
    <location>
        <begin position="67"/>
        <end position="92"/>
    </location>
</feature>
<dbReference type="Proteomes" id="UP000179807">
    <property type="component" value="Unassembled WGS sequence"/>
</dbReference>
<evidence type="ECO:0000313" key="9">
    <source>
        <dbReference type="EMBL" id="OHT12235.1"/>
    </source>
</evidence>
<name>A0A1J4KLZ1_9EUKA</name>
<evidence type="ECO:0000256" key="3">
    <source>
        <dbReference type="ARBA" id="ARBA00017057"/>
    </source>
</evidence>
<dbReference type="EMBL" id="MLAK01000568">
    <property type="protein sequence ID" value="OHT12235.1"/>
    <property type="molecule type" value="Genomic_DNA"/>
</dbReference>
<comment type="similarity">
    <text evidence="2 8">Belongs to the SPCS2 family.</text>
</comment>
<keyword evidence="6 8" id="KW-1133">Transmembrane helix</keyword>
<sequence>MGSNTRFDLTNANILKREMNSILVSQFAAQKAYQNRFLEIFIGVSKIINATALMSLYGWMVPWEKKLGLCLVFVFYSCLTYLIEYGLSIFWWPNYFATFEKEGSNQKFIVCTNVPFYSGDFHISIYLSKSASYFQRLSKPVVDETYSFTQFFTQSGYMITHDWESKCDEIIKKSIHSKIE</sequence>
<keyword evidence="7 8" id="KW-0472">Membrane</keyword>
<dbReference type="GO" id="GO:0008233">
    <property type="term" value="F:peptidase activity"/>
    <property type="evidence" value="ECO:0007669"/>
    <property type="project" value="UniProtKB-UniRule"/>
</dbReference>
<dbReference type="OrthoDB" id="10405634at2759"/>
<comment type="subcellular location">
    <subcellularLocation>
        <location evidence="1 8">Endoplasmic reticulum membrane</location>
        <topology evidence="1 8">Multi-pass membrane protein</topology>
    </subcellularLocation>
</comment>
<evidence type="ECO:0000256" key="5">
    <source>
        <dbReference type="ARBA" id="ARBA00022824"/>
    </source>
</evidence>
<dbReference type="GO" id="GO:0006465">
    <property type="term" value="P:signal peptide processing"/>
    <property type="evidence" value="ECO:0007669"/>
    <property type="project" value="UniProtKB-UniRule"/>
</dbReference>
<evidence type="ECO:0000256" key="8">
    <source>
        <dbReference type="RuleBase" id="RU368033"/>
    </source>
</evidence>